<dbReference type="AlphaFoldDB" id="A0A1G8ZWU4"/>
<dbReference type="CDD" id="cd00093">
    <property type="entry name" value="HTH_XRE"/>
    <property type="match status" value="1"/>
</dbReference>
<feature type="domain" description="HTH cro/C1-type" evidence="3">
    <location>
        <begin position="71"/>
        <end position="125"/>
    </location>
</feature>
<dbReference type="CDD" id="cd02209">
    <property type="entry name" value="cupin_XRE_C"/>
    <property type="match status" value="1"/>
</dbReference>
<name>A0A1G8ZWU4_9HYPH</name>
<evidence type="ECO:0000259" key="3">
    <source>
        <dbReference type="PROSITE" id="PS50943"/>
    </source>
</evidence>
<proteinExistence type="predicted"/>
<dbReference type="InterPro" id="IPR050807">
    <property type="entry name" value="TransReg_Diox_bact_type"/>
</dbReference>
<accession>A0A1G8ZWU4</accession>
<dbReference type="Pfam" id="PF07883">
    <property type="entry name" value="Cupin_2"/>
    <property type="match status" value="1"/>
</dbReference>
<dbReference type="GO" id="GO:0003700">
    <property type="term" value="F:DNA-binding transcription factor activity"/>
    <property type="evidence" value="ECO:0007669"/>
    <property type="project" value="TreeGrafter"/>
</dbReference>
<dbReference type="EMBL" id="FNEE01000012">
    <property type="protein sequence ID" value="SDK19586.1"/>
    <property type="molecule type" value="Genomic_DNA"/>
</dbReference>
<feature type="region of interest" description="Disordered" evidence="2">
    <location>
        <begin position="13"/>
        <end position="46"/>
    </location>
</feature>
<keyword evidence="1" id="KW-0238">DNA-binding</keyword>
<dbReference type="PANTHER" id="PTHR46797">
    <property type="entry name" value="HTH-TYPE TRANSCRIPTIONAL REGULATOR"/>
    <property type="match status" value="1"/>
</dbReference>
<dbReference type="PANTHER" id="PTHR46797:SF2">
    <property type="entry name" value="TRANSCRIPTIONAL REGULATOR"/>
    <property type="match status" value="1"/>
</dbReference>
<dbReference type="Gene3D" id="2.60.120.10">
    <property type="entry name" value="Jelly Rolls"/>
    <property type="match status" value="1"/>
</dbReference>
<dbReference type="Gene3D" id="1.10.260.40">
    <property type="entry name" value="lambda repressor-like DNA-binding domains"/>
    <property type="match status" value="1"/>
</dbReference>
<reference evidence="5" key="1">
    <citation type="submission" date="2016-10" db="EMBL/GenBank/DDBJ databases">
        <authorList>
            <person name="Varghese N."/>
            <person name="Submissions S."/>
        </authorList>
    </citation>
    <scope>NUCLEOTIDE SEQUENCE [LARGE SCALE GENOMIC DNA]</scope>
    <source>
        <strain evidence="5">CGMCC 1.11022</strain>
    </source>
</reference>
<dbReference type="Proteomes" id="UP000198894">
    <property type="component" value="Unassembled WGS sequence"/>
</dbReference>
<dbReference type="GO" id="GO:0005829">
    <property type="term" value="C:cytosol"/>
    <property type="evidence" value="ECO:0007669"/>
    <property type="project" value="TreeGrafter"/>
</dbReference>
<protein>
    <submittedName>
        <fullName evidence="4">Transcriptional regulator, XRE family with cupin sensor</fullName>
    </submittedName>
</protein>
<dbReference type="InterPro" id="IPR013096">
    <property type="entry name" value="Cupin_2"/>
</dbReference>
<dbReference type="GO" id="GO:0003677">
    <property type="term" value="F:DNA binding"/>
    <property type="evidence" value="ECO:0007669"/>
    <property type="project" value="UniProtKB-KW"/>
</dbReference>
<evidence type="ECO:0000313" key="4">
    <source>
        <dbReference type="EMBL" id="SDK19586.1"/>
    </source>
</evidence>
<dbReference type="InterPro" id="IPR014710">
    <property type="entry name" value="RmlC-like_jellyroll"/>
</dbReference>
<gene>
    <name evidence="4" type="ORF">SAMN05428953_112164</name>
</gene>
<dbReference type="InterPro" id="IPR001387">
    <property type="entry name" value="Cro/C1-type_HTH"/>
</dbReference>
<keyword evidence="5" id="KW-1185">Reference proteome</keyword>
<sequence>MVQLGTTALRPAPLNRLGAARRSTFSHKGRRENREAPLQDTENEVGKQMDILDQAAEKPKDDADVRVGRRVRALRLERSLSLAELAAKAGVSIGALSQIERGLSSLRVKVIWPLAAALDIEPSALIADGNDAVSDLYCVRANSRRQVPVKSEGIAKALLSPPAATLNGMLVTVEAGGGTVEAYAHPGHEFGFVLSGEVELVIDSTTYGLKTGDSFAFKSTLLHAFRNPGAERCQILWVNTTKPSEVRDGA</sequence>
<dbReference type="SUPFAM" id="SSF47413">
    <property type="entry name" value="lambda repressor-like DNA-binding domains"/>
    <property type="match status" value="1"/>
</dbReference>
<dbReference type="PROSITE" id="PS50943">
    <property type="entry name" value="HTH_CROC1"/>
    <property type="match status" value="1"/>
</dbReference>
<dbReference type="InterPro" id="IPR011051">
    <property type="entry name" value="RmlC_Cupin_sf"/>
</dbReference>
<dbReference type="SMART" id="SM00530">
    <property type="entry name" value="HTH_XRE"/>
    <property type="match status" value="1"/>
</dbReference>
<dbReference type="SUPFAM" id="SSF51182">
    <property type="entry name" value="RmlC-like cupins"/>
    <property type="match status" value="1"/>
</dbReference>
<organism evidence="4 5">
    <name type="scientific">Mesorhizobium muleiense</name>
    <dbReference type="NCBI Taxonomy" id="1004279"/>
    <lineage>
        <taxon>Bacteria</taxon>
        <taxon>Pseudomonadati</taxon>
        <taxon>Pseudomonadota</taxon>
        <taxon>Alphaproteobacteria</taxon>
        <taxon>Hyphomicrobiales</taxon>
        <taxon>Phyllobacteriaceae</taxon>
        <taxon>Mesorhizobium</taxon>
    </lineage>
</organism>
<evidence type="ECO:0000256" key="1">
    <source>
        <dbReference type="ARBA" id="ARBA00023125"/>
    </source>
</evidence>
<dbReference type="Pfam" id="PF01381">
    <property type="entry name" value="HTH_3"/>
    <property type="match status" value="1"/>
</dbReference>
<evidence type="ECO:0000313" key="5">
    <source>
        <dbReference type="Proteomes" id="UP000198894"/>
    </source>
</evidence>
<dbReference type="InterPro" id="IPR010982">
    <property type="entry name" value="Lambda_DNA-bd_dom_sf"/>
</dbReference>
<evidence type="ECO:0000256" key="2">
    <source>
        <dbReference type="SAM" id="MobiDB-lite"/>
    </source>
</evidence>